<proteinExistence type="predicted"/>
<accession>A0A834GBV6</accession>
<keyword evidence="2" id="KW-1185">Reference proteome</keyword>
<dbReference type="AlphaFoldDB" id="A0A834GBV6"/>
<gene>
    <name evidence="1" type="ORF">RHSIM_Rhsim11G0148200</name>
</gene>
<dbReference type="EMBL" id="WJXA01000011">
    <property type="protein sequence ID" value="KAF7127020.1"/>
    <property type="molecule type" value="Genomic_DNA"/>
</dbReference>
<reference evidence="1" key="1">
    <citation type="submission" date="2019-11" db="EMBL/GenBank/DDBJ databases">
        <authorList>
            <person name="Liu Y."/>
            <person name="Hou J."/>
            <person name="Li T.-Q."/>
            <person name="Guan C.-H."/>
            <person name="Wu X."/>
            <person name="Wu H.-Z."/>
            <person name="Ling F."/>
            <person name="Zhang R."/>
            <person name="Shi X.-G."/>
            <person name="Ren J.-P."/>
            <person name="Chen E.-F."/>
            <person name="Sun J.-M."/>
        </authorList>
    </citation>
    <scope>NUCLEOTIDE SEQUENCE</scope>
    <source>
        <strain evidence="1">Adult_tree_wgs_1</strain>
        <tissue evidence="1">Leaves</tissue>
    </source>
</reference>
<dbReference type="Proteomes" id="UP000626092">
    <property type="component" value="Unassembled WGS sequence"/>
</dbReference>
<protein>
    <submittedName>
        <fullName evidence="1">Uncharacterized protein</fullName>
    </submittedName>
</protein>
<sequence length="116" mass="12295">MPTNVLVIAFSSILEAEESTARTSLPEAATSLGPRRWTCGSGRGPIMTITQIHALVGSVRTTLKWFGRIRFGLGALGFSAIVDGGSLLVITIHKATTLGSALSRGIIVSFIRSMHE</sequence>
<name>A0A834GBV6_RHOSS</name>
<evidence type="ECO:0000313" key="2">
    <source>
        <dbReference type="Proteomes" id="UP000626092"/>
    </source>
</evidence>
<organism evidence="1 2">
    <name type="scientific">Rhododendron simsii</name>
    <name type="common">Sims's rhododendron</name>
    <dbReference type="NCBI Taxonomy" id="118357"/>
    <lineage>
        <taxon>Eukaryota</taxon>
        <taxon>Viridiplantae</taxon>
        <taxon>Streptophyta</taxon>
        <taxon>Embryophyta</taxon>
        <taxon>Tracheophyta</taxon>
        <taxon>Spermatophyta</taxon>
        <taxon>Magnoliopsida</taxon>
        <taxon>eudicotyledons</taxon>
        <taxon>Gunneridae</taxon>
        <taxon>Pentapetalae</taxon>
        <taxon>asterids</taxon>
        <taxon>Ericales</taxon>
        <taxon>Ericaceae</taxon>
        <taxon>Ericoideae</taxon>
        <taxon>Rhodoreae</taxon>
        <taxon>Rhododendron</taxon>
    </lineage>
</organism>
<comment type="caution">
    <text evidence="1">The sequence shown here is derived from an EMBL/GenBank/DDBJ whole genome shotgun (WGS) entry which is preliminary data.</text>
</comment>
<evidence type="ECO:0000313" key="1">
    <source>
        <dbReference type="EMBL" id="KAF7127020.1"/>
    </source>
</evidence>